<comment type="pathway">
    <text evidence="2">Carbohydrate biosynthesis; gluconeogenesis.</text>
</comment>
<reference evidence="12" key="1">
    <citation type="submission" date="2022-11" db="UniProtKB">
        <authorList>
            <consortium name="WormBaseParasite"/>
        </authorList>
    </citation>
    <scope>IDENTIFICATION</scope>
</reference>
<dbReference type="InterPro" id="IPR020861">
    <property type="entry name" value="Triosephosphate_isomerase_AS"/>
</dbReference>
<dbReference type="InterPro" id="IPR035990">
    <property type="entry name" value="TIM_sf"/>
</dbReference>
<name>A0A914I844_GLORO</name>
<keyword evidence="11" id="KW-1185">Reference proteome</keyword>
<evidence type="ECO:0000256" key="10">
    <source>
        <dbReference type="ARBA" id="ARBA00031906"/>
    </source>
</evidence>
<keyword evidence="7" id="KW-0312">Gluconeogenesis</keyword>
<dbReference type="GO" id="GO:0046166">
    <property type="term" value="P:glyceraldehyde-3-phosphate biosynthetic process"/>
    <property type="evidence" value="ECO:0007669"/>
    <property type="project" value="TreeGrafter"/>
</dbReference>
<evidence type="ECO:0000256" key="7">
    <source>
        <dbReference type="ARBA" id="ARBA00022432"/>
    </source>
</evidence>
<evidence type="ECO:0000256" key="9">
    <source>
        <dbReference type="ARBA" id="ARBA00023235"/>
    </source>
</evidence>
<dbReference type="EC" id="5.3.1.1" evidence="5"/>
<dbReference type="CDD" id="cd00311">
    <property type="entry name" value="TIM"/>
    <property type="match status" value="1"/>
</dbReference>
<protein>
    <recommendedName>
        <fullName evidence="6">Triosephosphate isomerase</fullName>
        <ecNumber evidence="5">5.3.1.1</ecNumber>
    </recommendedName>
    <alternativeName>
        <fullName evidence="10">Triose-phosphate isomerase</fullName>
    </alternativeName>
</protein>
<evidence type="ECO:0000256" key="8">
    <source>
        <dbReference type="ARBA" id="ARBA00023152"/>
    </source>
</evidence>
<evidence type="ECO:0000313" key="11">
    <source>
        <dbReference type="Proteomes" id="UP000887572"/>
    </source>
</evidence>
<evidence type="ECO:0000256" key="3">
    <source>
        <dbReference type="ARBA" id="ARBA00007422"/>
    </source>
</evidence>
<sequence>MFFQSILLLIPVFRRRQLENERGGNSGVDIVVAPPGPYLQHVKQKLEHGIQVAAQNCYKVAKGAFTGEISPEMIKDVGATHVIIGHSERRHVFGEKDALIAEKASHALSAGLGVIYCIGEKLEEREAEKTKEVNFTQLEALLSVNNLDWTKIVLAYEPVWAIGTGKTATPEQAQEVHEWIRGFLGERISQEVAQKTRIIYGGSVTSENCNDLAAKPDIDGFLMDTGPLKLLRKKFSIDWRQTEAIEKANKKKSANARVFAFEDPSFKPGCRKECPVHARHFYELIVERVPCRLYFDLEFAREFNQGVDALNMLDDFLRICCDTLLRICHIKSEVHADMRRRGTDTRRRNVVSGQFGSQTCCHAHLQRFGEGKALHCPDRNFRLFQSSKCGKEETLRLADYCTFYDYYGRCKMRIGPQNAQIFLDSLITPFNFDIMQIIDTDENLEIQQMTKTTHRKLADAGQCQLSVQQKAHQNCADGSGSSPESISIYGASCNNANTVECGGGPPPSPFPLLDQFMLCKFRAFTPQTKR</sequence>
<comment type="similarity">
    <text evidence="3">Belongs to the triosephosphate isomerase family.</text>
</comment>
<dbReference type="GO" id="GO:0005829">
    <property type="term" value="C:cytosol"/>
    <property type="evidence" value="ECO:0007669"/>
    <property type="project" value="TreeGrafter"/>
</dbReference>
<dbReference type="Gene3D" id="3.20.20.70">
    <property type="entry name" value="Aldolase class I"/>
    <property type="match status" value="1"/>
</dbReference>
<accession>A0A914I844</accession>
<evidence type="ECO:0000256" key="6">
    <source>
        <dbReference type="ARBA" id="ARBA00019397"/>
    </source>
</evidence>
<evidence type="ECO:0000256" key="1">
    <source>
        <dbReference type="ARBA" id="ARBA00004680"/>
    </source>
</evidence>
<dbReference type="GO" id="GO:0019563">
    <property type="term" value="P:glycerol catabolic process"/>
    <property type="evidence" value="ECO:0007669"/>
    <property type="project" value="TreeGrafter"/>
</dbReference>
<dbReference type="Pfam" id="PF00121">
    <property type="entry name" value="TIM"/>
    <property type="match status" value="1"/>
</dbReference>
<comment type="pathway">
    <text evidence="1">Carbohydrate degradation; glycolysis; D-glyceraldehyde 3-phosphate from glycerone phosphate: step 1/1.</text>
</comment>
<dbReference type="PANTHER" id="PTHR21139">
    <property type="entry name" value="TRIOSEPHOSPHATE ISOMERASE"/>
    <property type="match status" value="1"/>
</dbReference>
<dbReference type="GO" id="GO:0006096">
    <property type="term" value="P:glycolytic process"/>
    <property type="evidence" value="ECO:0007669"/>
    <property type="project" value="UniProtKB-KW"/>
</dbReference>
<dbReference type="SUPFAM" id="SSF51351">
    <property type="entry name" value="Triosephosphate isomerase (TIM)"/>
    <property type="match status" value="1"/>
</dbReference>
<dbReference type="NCBIfam" id="TIGR00419">
    <property type="entry name" value="tim"/>
    <property type="match status" value="1"/>
</dbReference>
<evidence type="ECO:0000256" key="5">
    <source>
        <dbReference type="ARBA" id="ARBA00011940"/>
    </source>
</evidence>
<dbReference type="WBParaSite" id="Gr19_v10_g7794.t1">
    <property type="protein sequence ID" value="Gr19_v10_g7794.t1"/>
    <property type="gene ID" value="Gr19_v10_g7794"/>
</dbReference>
<dbReference type="PROSITE" id="PS00171">
    <property type="entry name" value="TIM_1"/>
    <property type="match status" value="1"/>
</dbReference>
<dbReference type="PROSITE" id="PS51440">
    <property type="entry name" value="TIM_2"/>
    <property type="match status" value="1"/>
</dbReference>
<proteinExistence type="inferred from homology"/>
<dbReference type="HAMAP" id="MF_00147_B">
    <property type="entry name" value="TIM_B"/>
    <property type="match status" value="1"/>
</dbReference>
<evidence type="ECO:0000256" key="4">
    <source>
        <dbReference type="ARBA" id="ARBA00011738"/>
    </source>
</evidence>
<dbReference type="Proteomes" id="UP000887572">
    <property type="component" value="Unplaced"/>
</dbReference>
<dbReference type="InterPro" id="IPR013785">
    <property type="entry name" value="Aldolase_TIM"/>
</dbReference>
<dbReference type="InterPro" id="IPR000652">
    <property type="entry name" value="Triosephosphate_isomerase"/>
</dbReference>
<dbReference type="InterPro" id="IPR022896">
    <property type="entry name" value="TrioseP_Isoase_bac/euk"/>
</dbReference>
<keyword evidence="9" id="KW-0413">Isomerase</keyword>
<dbReference type="PANTHER" id="PTHR21139:SF2">
    <property type="entry name" value="TRIOSEPHOSPHATE ISOMERASE"/>
    <property type="match status" value="1"/>
</dbReference>
<comment type="subunit">
    <text evidence="4">Homodimer.</text>
</comment>
<organism evidence="11 12">
    <name type="scientific">Globodera rostochiensis</name>
    <name type="common">Golden nematode worm</name>
    <name type="synonym">Heterodera rostochiensis</name>
    <dbReference type="NCBI Taxonomy" id="31243"/>
    <lineage>
        <taxon>Eukaryota</taxon>
        <taxon>Metazoa</taxon>
        <taxon>Ecdysozoa</taxon>
        <taxon>Nematoda</taxon>
        <taxon>Chromadorea</taxon>
        <taxon>Rhabditida</taxon>
        <taxon>Tylenchina</taxon>
        <taxon>Tylenchomorpha</taxon>
        <taxon>Tylenchoidea</taxon>
        <taxon>Heteroderidae</taxon>
        <taxon>Heteroderinae</taxon>
        <taxon>Globodera</taxon>
    </lineage>
</organism>
<dbReference type="GO" id="GO:0006094">
    <property type="term" value="P:gluconeogenesis"/>
    <property type="evidence" value="ECO:0007669"/>
    <property type="project" value="UniProtKB-KW"/>
</dbReference>
<keyword evidence="8" id="KW-0324">Glycolysis</keyword>
<dbReference type="FunFam" id="3.20.20.70:FF:000016">
    <property type="entry name" value="Triosephosphate isomerase"/>
    <property type="match status" value="1"/>
</dbReference>
<evidence type="ECO:0000256" key="2">
    <source>
        <dbReference type="ARBA" id="ARBA00004742"/>
    </source>
</evidence>
<dbReference type="GO" id="GO:0004807">
    <property type="term" value="F:triose-phosphate isomerase activity"/>
    <property type="evidence" value="ECO:0007669"/>
    <property type="project" value="UniProtKB-EC"/>
</dbReference>
<dbReference type="AlphaFoldDB" id="A0A914I844"/>
<evidence type="ECO:0000313" key="12">
    <source>
        <dbReference type="WBParaSite" id="Gr19_v10_g7794.t1"/>
    </source>
</evidence>